<evidence type="ECO:0000256" key="1">
    <source>
        <dbReference type="ARBA" id="ARBA00004926"/>
    </source>
</evidence>
<dbReference type="InterPro" id="IPR001672">
    <property type="entry name" value="G6P_Isomerase"/>
</dbReference>
<dbReference type="CDD" id="cd05016">
    <property type="entry name" value="SIS_PGI_2"/>
    <property type="match status" value="1"/>
</dbReference>
<organism evidence="8">
    <name type="scientific">hydrothermal vent metagenome</name>
    <dbReference type="NCBI Taxonomy" id="652676"/>
    <lineage>
        <taxon>unclassified sequences</taxon>
        <taxon>metagenomes</taxon>
        <taxon>ecological metagenomes</taxon>
    </lineage>
</organism>
<dbReference type="PROSITE" id="PS51463">
    <property type="entry name" value="P_GLUCOSE_ISOMERASE_3"/>
    <property type="match status" value="1"/>
</dbReference>
<evidence type="ECO:0000256" key="6">
    <source>
        <dbReference type="ARBA" id="ARBA00023235"/>
    </source>
</evidence>
<evidence type="ECO:0000256" key="7">
    <source>
        <dbReference type="ARBA" id="ARBA00029321"/>
    </source>
</evidence>
<dbReference type="PROSITE" id="PS00174">
    <property type="entry name" value="P_GLUCOSE_ISOMERASE_2"/>
    <property type="match status" value="1"/>
</dbReference>
<proteinExistence type="inferred from homology"/>
<keyword evidence="4" id="KW-0312">Gluconeogenesis</keyword>
<dbReference type="GO" id="GO:0004347">
    <property type="term" value="F:glucose-6-phosphate isomerase activity"/>
    <property type="evidence" value="ECO:0007669"/>
    <property type="project" value="UniProtKB-EC"/>
</dbReference>
<evidence type="ECO:0000256" key="5">
    <source>
        <dbReference type="ARBA" id="ARBA00023152"/>
    </source>
</evidence>
<dbReference type="CDD" id="cd05015">
    <property type="entry name" value="SIS_PGI_1"/>
    <property type="match status" value="1"/>
</dbReference>
<dbReference type="EMBL" id="FPHN01000150">
    <property type="protein sequence ID" value="SFV62951.1"/>
    <property type="molecule type" value="Genomic_DNA"/>
</dbReference>
<dbReference type="GO" id="GO:0006094">
    <property type="term" value="P:gluconeogenesis"/>
    <property type="evidence" value="ECO:0007669"/>
    <property type="project" value="UniProtKB-KW"/>
</dbReference>
<evidence type="ECO:0000313" key="8">
    <source>
        <dbReference type="EMBL" id="SFV62951.1"/>
    </source>
</evidence>
<dbReference type="Gene3D" id="3.40.50.10490">
    <property type="entry name" value="Glucose-6-phosphate isomerase like protein, domain 1"/>
    <property type="match status" value="2"/>
</dbReference>
<dbReference type="EC" id="5.3.1.9" evidence="3"/>
<dbReference type="AlphaFoldDB" id="A0A1W1CB76"/>
<name>A0A1W1CB76_9ZZZZ</name>
<comment type="pathway">
    <text evidence="1">Carbohydrate degradation; glycolysis; D-glyceraldehyde 3-phosphate and glycerone phosphate from D-glucose: step 2/4.</text>
</comment>
<dbReference type="Pfam" id="PF00342">
    <property type="entry name" value="PGI"/>
    <property type="match status" value="1"/>
</dbReference>
<dbReference type="NCBIfam" id="NF003016">
    <property type="entry name" value="PRK03868.1"/>
    <property type="match status" value="1"/>
</dbReference>
<dbReference type="PRINTS" id="PR00662">
    <property type="entry name" value="G6PISOMERASE"/>
</dbReference>
<sequence length="407" mass="46339">MENKLFFKHDKKLYEDKKRLISKIDKERSYIGYYNLPKQNIDSILEFSKTFDKNIENIVVLGIGGSSLGAKAIYHFLKPMEQLTRNLVFFESTDPLNISNQLKSIDIKKTHFLVISKSGGTVETISIFKYIFASNQDSKSYTFITDRGSNLEKFAKSIDSKVLYLPANVGGRFSVLSVVGLLPLALCGVDINSLLKGADEVCESFFDDGKFKNILLDKALFYAKNHHRYNINCIFAYSETLNYFTQWYVQLWGESLGKKQRHSSFNVGLTPIGLIGPKDQHSFLQLIMEGTRDKSVTFIKLENFKHELVIPNISLKYLESLDILNGISFHNLINMQCDSIIEALKNEKDVPLDEIRITRVDAKSIGSLIYYYELLTSLVGELLDVNTYDQPGVEAGKIILKEKLENL</sequence>
<dbReference type="GO" id="GO:0048029">
    <property type="term" value="F:monosaccharide binding"/>
    <property type="evidence" value="ECO:0007669"/>
    <property type="project" value="TreeGrafter"/>
</dbReference>
<dbReference type="InterPro" id="IPR035482">
    <property type="entry name" value="SIS_PGI_2"/>
</dbReference>
<dbReference type="HAMAP" id="MF_00473">
    <property type="entry name" value="G6P_isomerase"/>
    <property type="match status" value="1"/>
</dbReference>
<dbReference type="InterPro" id="IPR035476">
    <property type="entry name" value="SIS_PGI_1"/>
</dbReference>
<keyword evidence="5" id="KW-0324">Glycolysis</keyword>
<evidence type="ECO:0000256" key="2">
    <source>
        <dbReference type="ARBA" id="ARBA00006604"/>
    </source>
</evidence>
<dbReference type="SUPFAM" id="SSF53697">
    <property type="entry name" value="SIS domain"/>
    <property type="match status" value="1"/>
</dbReference>
<dbReference type="GO" id="GO:0097367">
    <property type="term" value="F:carbohydrate derivative binding"/>
    <property type="evidence" value="ECO:0007669"/>
    <property type="project" value="InterPro"/>
</dbReference>
<comment type="catalytic activity">
    <reaction evidence="7">
        <text>alpha-D-glucose 6-phosphate = beta-D-fructose 6-phosphate</text>
        <dbReference type="Rhea" id="RHEA:11816"/>
        <dbReference type="ChEBI" id="CHEBI:57634"/>
        <dbReference type="ChEBI" id="CHEBI:58225"/>
        <dbReference type="EC" id="5.3.1.9"/>
    </reaction>
</comment>
<dbReference type="PANTHER" id="PTHR11469:SF1">
    <property type="entry name" value="GLUCOSE-6-PHOSPHATE ISOMERASE"/>
    <property type="match status" value="1"/>
</dbReference>
<evidence type="ECO:0000256" key="3">
    <source>
        <dbReference type="ARBA" id="ARBA00011952"/>
    </source>
</evidence>
<gene>
    <name evidence="8" type="ORF">MNB_SV-14-645</name>
</gene>
<accession>A0A1W1CB76</accession>
<dbReference type="InterPro" id="IPR046348">
    <property type="entry name" value="SIS_dom_sf"/>
</dbReference>
<dbReference type="GO" id="GO:0051156">
    <property type="term" value="P:glucose 6-phosphate metabolic process"/>
    <property type="evidence" value="ECO:0007669"/>
    <property type="project" value="TreeGrafter"/>
</dbReference>
<keyword evidence="6 8" id="KW-0413">Isomerase</keyword>
<protein>
    <recommendedName>
        <fullName evidence="3">glucose-6-phosphate isomerase</fullName>
        <ecNumber evidence="3">5.3.1.9</ecNumber>
    </recommendedName>
</protein>
<dbReference type="GO" id="GO:0006096">
    <property type="term" value="P:glycolytic process"/>
    <property type="evidence" value="ECO:0007669"/>
    <property type="project" value="UniProtKB-UniPathway"/>
</dbReference>
<dbReference type="PANTHER" id="PTHR11469">
    <property type="entry name" value="GLUCOSE-6-PHOSPHATE ISOMERASE"/>
    <property type="match status" value="1"/>
</dbReference>
<dbReference type="GO" id="GO:0005829">
    <property type="term" value="C:cytosol"/>
    <property type="evidence" value="ECO:0007669"/>
    <property type="project" value="TreeGrafter"/>
</dbReference>
<reference evidence="8" key="1">
    <citation type="submission" date="2016-10" db="EMBL/GenBank/DDBJ databases">
        <authorList>
            <person name="de Groot N.N."/>
        </authorList>
    </citation>
    <scope>NUCLEOTIDE SEQUENCE</scope>
</reference>
<evidence type="ECO:0000256" key="4">
    <source>
        <dbReference type="ARBA" id="ARBA00022432"/>
    </source>
</evidence>
<dbReference type="InterPro" id="IPR018189">
    <property type="entry name" value="Phosphoglucose_isomerase_CS"/>
</dbReference>
<comment type="similarity">
    <text evidence="2">Belongs to the GPI family.</text>
</comment>
<dbReference type="UniPathway" id="UPA00109">
    <property type="reaction ID" value="UER00181"/>
</dbReference>